<dbReference type="InterPro" id="IPR036864">
    <property type="entry name" value="Zn2-C6_fun-type_DNA-bd_sf"/>
</dbReference>
<protein>
    <recommendedName>
        <fullName evidence="2">Zn(2)-C6 fungal-type domain-containing protein</fullName>
    </recommendedName>
</protein>
<dbReference type="HOGENOM" id="CLU_1542949_0_0_1"/>
<dbReference type="GO" id="GO:0008270">
    <property type="term" value="F:zinc ion binding"/>
    <property type="evidence" value="ECO:0007669"/>
    <property type="project" value="InterPro"/>
</dbReference>
<dbReference type="AlphaFoldDB" id="L1IE70"/>
<dbReference type="RefSeq" id="XP_005821105.1">
    <property type="nucleotide sequence ID" value="XM_005821048.1"/>
</dbReference>
<sequence length="179" mass="19800">MAIHGVFLGNIDIVVDMDGKHSPPTPAEEDQSSKAKVAGVRKIPHSDTPGNLYKMRRWLSSSRHPTKSACEACRQAKTKCQETRPCKRCMSRGMECRTLSPILQPSIFTNVPHDPLFSPLAGPVWQPSEQASNELHPCTSQPSLPFEVVNDRCESPAALWRGNFESALMDEALLHVSSH</sequence>
<dbReference type="Gene3D" id="4.10.240.10">
    <property type="entry name" value="Zn(2)-C6 fungal-type DNA-binding domain"/>
    <property type="match status" value="1"/>
</dbReference>
<evidence type="ECO:0000313" key="5">
    <source>
        <dbReference type="Proteomes" id="UP000011087"/>
    </source>
</evidence>
<feature type="region of interest" description="Disordered" evidence="1">
    <location>
        <begin position="18"/>
        <end position="46"/>
    </location>
</feature>
<dbReference type="CDD" id="cd00067">
    <property type="entry name" value="GAL4"/>
    <property type="match status" value="1"/>
</dbReference>
<reference evidence="3 5" key="1">
    <citation type="journal article" date="2012" name="Nature">
        <title>Algal genomes reveal evolutionary mosaicism and the fate of nucleomorphs.</title>
        <authorList>
            <consortium name="DOE Joint Genome Institute"/>
            <person name="Curtis B.A."/>
            <person name="Tanifuji G."/>
            <person name="Burki F."/>
            <person name="Gruber A."/>
            <person name="Irimia M."/>
            <person name="Maruyama S."/>
            <person name="Arias M.C."/>
            <person name="Ball S.G."/>
            <person name="Gile G.H."/>
            <person name="Hirakawa Y."/>
            <person name="Hopkins J.F."/>
            <person name="Kuo A."/>
            <person name="Rensing S.A."/>
            <person name="Schmutz J."/>
            <person name="Symeonidi A."/>
            <person name="Elias M."/>
            <person name="Eveleigh R.J."/>
            <person name="Herman E.K."/>
            <person name="Klute M.J."/>
            <person name="Nakayama T."/>
            <person name="Obornik M."/>
            <person name="Reyes-Prieto A."/>
            <person name="Armbrust E.V."/>
            <person name="Aves S.J."/>
            <person name="Beiko R.G."/>
            <person name="Coutinho P."/>
            <person name="Dacks J.B."/>
            <person name="Durnford D.G."/>
            <person name="Fast N.M."/>
            <person name="Green B.R."/>
            <person name="Grisdale C.J."/>
            <person name="Hempel F."/>
            <person name="Henrissat B."/>
            <person name="Hoppner M.P."/>
            <person name="Ishida K."/>
            <person name="Kim E."/>
            <person name="Koreny L."/>
            <person name="Kroth P.G."/>
            <person name="Liu Y."/>
            <person name="Malik S.B."/>
            <person name="Maier U.G."/>
            <person name="McRose D."/>
            <person name="Mock T."/>
            <person name="Neilson J.A."/>
            <person name="Onodera N.T."/>
            <person name="Poole A.M."/>
            <person name="Pritham E.J."/>
            <person name="Richards T.A."/>
            <person name="Rocap G."/>
            <person name="Roy S.W."/>
            <person name="Sarai C."/>
            <person name="Schaack S."/>
            <person name="Shirato S."/>
            <person name="Slamovits C.H."/>
            <person name="Spencer D.F."/>
            <person name="Suzuki S."/>
            <person name="Worden A.Z."/>
            <person name="Zauner S."/>
            <person name="Barry K."/>
            <person name="Bell C."/>
            <person name="Bharti A.K."/>
            <person name="Crow J.A."/>
            <person name="Grimwood J."/>
            <person name="Kramer R."/>
            <person name="Lindquist E."/>
            <person name="Lucas S."/>
            <person name="Salamov A."/>
            <person name="McFadden G.I."/>
            <person name="Lane C.E."/>
            <person name="Keeling P.J."/>
            <person name="Gray M.W."/>
            <person name="Grigoriev I.V."/>
            <person name="Archibald J.M."/>
        </authorList>
    </citation>
    <scope>NUCLEOTIDE SEQUENCE</scope>
    <source>
        <strain evidence="3 5">CCMP2712</strain>
    </source>
</reference>
<evidence type="ECO:0000259" key="2">
    <source>
        <dbReference type="PROSITE" id="PS50048"/>
    </source>
</evidence>
<dbReference type="GO" id="GO:0000981">
    <property type="term" value="F:DNA-binding transcription factor activity, RNA polymerase II-specific"/>
    <property type="evidence" value="ECO:0007669"/>
    <property type="project" value="InterPro"/>
</dbReference>
<evidence type="ECO:0000313" key="3">
    <source>
        <dbReference type="EMBL" id="EKX34125.1"/>
    </source>
</evidence>
<dbReference type="EMBL" id="JH993118">
    <property type="protein sequence ID" value="EKX34125.1"/>
    <property type="molecule type" value="Genomic_DNA"/>
</dbReference>
<gene>
    <name evidence="3" type="ORF">GUITHDRAFT_155830</name>
</gene>
<proteinExistence type="predicted"/>
<dbReference type="EnsemblProtists" id="EKX34125">
    <property type="protein sequence ID" value="EKX34125"/>
    <property type="gene ID" value="GUITHDRAFT_155830"/>
</dbReference>
<evidence type="ECO:0000313" key="4">
    <source>
        <dbReference type="EnsemblProtists" id="EKX34125"/>
    </source>
</evidence>
<dbReference type="InterPro" id="IPR001138">
    <property type="entry name" value="Zn2Cys6_DnaBD"/>
</dbReference>
<dbReference type="PaxDb" id="55529-EKX34125"/>
<dbReference type="KEGG" id="gtt:GUITHDRAFT_155830"/>
<evidence type="ECO:0000256" key="1">
    <source>
        <dbReference type="SAM" id="MobiDB-lite"/>
    </source>
</evidence>
<name>L1IE70_GUITC</name>
<dbReference type="Proteomes" id="UP000011087">
    <property type="component" value="Unassembled WGS sequence"/>
</dbReference>
<reference evidence="5" key="2">
    <citation type="submission" date="2012-11" db="EMBL/GenBank/DDBJ databases">
        <authorList>
            <person name="Kuo A."/>
            <person name="Curtis B.A."/>
            <person name="Tanifuji G."/>
            <person name="Burki F."/>
            <person name="Gruber A."/>
            <person name="Irimia M."/>
            <person name="Maruyama S."/>
            <person name="Arias M.C."/>
            <person name="Ball S.G."/>
            <person name="Gile G.H."/>
            <person name="Hirakawa Y."/>
            <person name="Hopkins J.F."/>
            <person name="Rensing S.A."/>
            <person name="Schmutz J."/>
            <person name="Symeonidi A."/>
            <person name="Elias M."/>
            <person name="Eveleigh R.J."/>
            <person name="Herman E.K."/>
            <person name="Klute M.J."/>
            <person name="Nakayama T."/>
            <person name="Obornik M."/>
            <person name="Reyes-Prieto A."/>
            <person name="Armbrust E.V."/>
            <person name="Aves S.J."/>
            <person name="Beiko R.G."/>
            <person name="Coutinho P."/>
            <person name="Dacks J.B."/>
            <person name="Durnford D.G."/>
            <person name="Fast N.M."/>
            <person name="Green B.R."/>
            <person name="Grisdale C."/>
            <person name="Hempe F."/>
            <person name="Henrissat B."/>
            <person name="Hoppner M.P."/>
            <person name="Ishida K.-I."/>
            <person name="Kim E."/>
            <person name="Koreny L."/>
            <person name="Kroth P.G."/>
            <person name="Liu Y."/>
            <person name="Malik S.-B."/>
            <person name="Maier U.G."/>
            <person name="McRose D."/>
            <person name="Mock T."/>
            <person name="Neilson J.A."/>
            <person name="Onodera N.T."/>
            <person name="Poole A.M."/>
            <person name="Pritham E.J."/>
            <person name="Richards T.A."/>
            <person name="Rocap G."/>
            <person name="Roy S.W."/>
            <person name="Sarai C."/>
            <person name="Schaack S."/>
            <person name="Shirato S."/>
            <person name="Slamovits C.H."/>
            <person name="Spencer D.F."/>
            <person name="Suzuki S."/>
            <person name="Worden A.Z."/>
            <person name="Zauner S."/>
            <person name="Barry K."/>
            <person name="Bell C."/>
            <person name="Bharti A.K."/>
            <person name="Crow J.A."/>
            <person name="Grimwood J."/>
            <person name="Kramer R."/>
            <person name="Lindquist E."/>
            <person name="Lucas S."/>
            <person name="Salamov A."/>
            <person name="McFadden G.I."/>
            <person name="Lane C.E."/>
            <person name="Keeling P.J."/>
            <person name="Gray M.W."/>
            <person name="Grigoriev I.V."/>
            <person name="Archibald J.M."/>
        </authorList>
    </citation>
    <scope>NUCLEOTIDE SEQUENCE</scope>
    <source>
        <strain evidence="5">CCMP2712</strain>
    </source>
</reference>
<dbReference type="PROSITE" id="PS50048">
    <property type="entry name" value="ZN2_CY6_FUNGAL_2"/>
    <property type="match status" value="1"/>
</dbReference>
<dbReference type="PROSITE" id="PS00463">
    <property type="entry name" value="ZN2_CY6_FUNGAL_1"/>
    <property type="match status" value="1"/>
</dbReference>
<dbReference type="SMART" id="SM00066">
    <property type="entry name" value="GAL4"/>
    <property type="match status" value="1"/>
</dbReference>
<keyword evidence="5" id="KW-1185">Reference proteome</keyword>
<organism evidence="3">
    <name type="scientific">Guillardia theta (strain CCMP2712)</name>
    <name type="common">Cryptophyte</name>
    <dbReference type="NCBI Taxonomy" id="905079"/>
    <lineage>
        <taxon>Eukaryota</taxon>
        <taxon>Cryptophyceae</taxon>
        <taxon>Pyrenomonadales</taxon>
        <taxon>Geminigeraceae</taxon>
        <taxon>Guillardia</taxon>
    </lineage>
</organism>
<dbReference type="OrthoDB" id="5575144at2759"/>
<dbReference type="GeneID" id="17290870"/>
<dbReference type="Pfam" id="PF00172">
    <property type="entry name" value="Zn_clus"/>
    <property type="match status" value="1"/>
</dbReference>
<dbReference type="SUPFAM" id="SSF57701">
    <property type="entry name" value="Zn2/Cys6 DNA-binding domain"/>
    <property type="match status" value="1"/>
</dbReference>
<accession>L1IE70</accession>
<feature type="domain" description="Zn(2)-C6 fungal-type" evidence="2">
    <location>
        <begin position="69"/>
        <end position="98"/>
    </location>
</feature>
<reference evidence="4" key="3">
    <citation type="submission" date="2015-06" db="UniProtKB">
        <authorList>
            <consortium name="EnsemblProtists"/>
        </authorList>
    </citation>
    <scope>IDENTIFICATION</scope>
</reference>